<sequence>MTSTYRVRASKWRAYWELHIEDGHGVEVGVTQVEGVGVRLDLDLGAAEAMVRDFLTCDEVPAADTATIVIVTADAAPLP</sequence>
<organism evidence="1 2">
    <name type="scientific">Kineococcus rhizosphaerae</name>
    <dbReference type="NCBI Taxonomy" id="559628"/>
    <lineage>
        <taxon>Bacteria</taxon>
        <taxon>Bacillati</taxon>
        <taxon>Actinomycetota</taxon>
        <taxon>Actinomycetes</taxon>
        <taxon>Kineosporiales</taxon>
        <taxon>Kineosporiaceae</taxon>
        <taxon>Kineococcus</taxon>
    </lineage>
</organism>
<protein>
    <recommendedName>
        <fullName evidence="3">DUF1902 domain-containing protein</fullName>
    </recommendedName>
</protein>
<dbReference type="AlphaFoldDB" id="A0A2T0QTL4"/>
<reference evidence="1 2" key="1">
    <citation type="submission" date="2018-03" db="EMBL/GenBank/DDBJ databases">
        <title>Genomic Encyclopedia of Archaeal and Bacterial Type Strains, Phase II (KMG-II): from individual species to whole genera.</title>
        <authorList>
            <person name="Goeker M."/>
        </authorList>
    </citation>
    <scope>NUCLEOTIDE SEQUENCE [LARGE SCALE GENOMIC DNA]</scope>
    <source>
        <strain evidence="1 2">DSM 19711</strain>
    </source>
</reference>
<dbReference type="Proteomes" id="UP000238083">
    <property type="component" value="Unassembled WGS sequence"/>
</dbReference>
<dbReference type="RefSeq" id="WP_106215588.1">
    <property type="nucleotide sequence ID" value="NZ_PVZF01000024.1"/>
</dbReference>
<accession>A0A2T0QTL4</accession>
<evidence type="ECO:0000313" key="1">
    <source>
        <dbReference type="EMBL" id="PRY08416.1"/>
    </source>
</evidence>
<gene>
    <name evidence="1" type="ORF">CLV37_12411</name>
</gene>
<proteinExistence type="predicted"/>
<dbReference type="EMBL" id="PVZF01000024">
    <property type="protein sequence ID" value="PRY08416.1"/>
    <property type="molecule type" value="Genomic_DNA"/>
</dbReference>
<evidence type="ECO:0008006" key="3">
    <source>
        <dbReference type="Google" id="ProtNLM"/>
    </source>
</evidence>
<keyword evidence="2" id="KW-1185">Reference proteome</keyword>
<evidence type="ECO:0000313" key="2">
    <source>
        <dbReference type="Proteomes" id="UP000238083"/>
    </source>
</evidence>
<name>A0A2T0QTL4_9ACTN</name>
<comment type="caution">
    <text evidence="1">The sequence shown here is derived from an EMBL/GenBank/DDBJ whole genome shotgun (WGS) entry which is preliminary data.</text>
</comment>